<dbReference type="NCBIfam" id="TIGR04056">
    <property type="entry name" value="OMP_RagA_SusC"/>
    <property type="match status" value="1"/>
</dbReference>
<evidence type="ECO:0000256" key="1">
    <source>
        <dbReference type="ARBA" id="ARBA00004571"/>
    </source>
</evidence>
<evidence type="ECO:0000256" key="6">
    <source>
        <dbReference type="ARBA" id="ARBA00023237"/>
    </source>
</evidence>
<sequence length="1010" mass="110579">MAQDVTVSGTVTASDDGGTIPGVSILVTGTSRGTTTDLDGRYTIEVPQDAELAFSFVGYATEIVQVAGRSVIDVNMQLDISELSEVVVIGYGTQKKSLVTGANLQVDGEELQNQSRTNPLEALQGKTSGVQITSTSGQPGSGLNVVIRGLGSTGGSNPLYVVDGVLTSDISYLNSADIESISVLKDAASAAIYGSQASNGVVLVTTKSGRKNTSKVTFDSYYGVQSVPSRIDMLNSREYAVIMNEAAVNNGRQRLFSNSEIENLSTDTDWMGYMFEDNVATQNYSLGFSGGGDNSTYSSSFSYTQQGGIVGGEDLSNYERYNARINSTNDMYNGFLTFGENLSFAYIKSNGVRVGDQFNNSLRPAFGASPLLPFADENGDYYNTTGDSEPWLNGYSNPYAEMQLNNQNENNTQKLLGNVYAELNLLHNLKFRTSLGLDYYASEGHSYEPIYELSIYSFRQYDRVYQSQSKGYTMLWDNLLTYDFSIKADHQFQAMAGTSAYNYQGTNISGNNVNLIFNSLKYAWLSNATNSNGAQMNINGGPEYTNKRMSYFGRLNYNYKEKYLINTTFRADGSSNFSKSNRWGYFPSISGGWVISDEDFLPKSPLLNFLKLRASWGQVGNQNAGAFQYLAPITFANTNYNFGDEEGVLTPGAYPSRLANSDLKWEVSEQTNIGIDARLLSNTLSVNLDVYQKINKDWIILAPVLATAGADAPFINGGDVTNKGIELALNYNNNIGDLEYSVGINGAYNQNKVGNVPTADGIIHGEINQLYDNSPEFYRAESGFPLGYFWGLETDGIFQNQAEINAYSSDGELIQPTASPGDVKFVDQNGDGVINSSDKVNIGNPNPDFTFGLNLNLNYKGFDLLLTANGVAGNQIVQSYRNQASQFANHTSEVLGRWTGEGTSNTIPRVTLDNRNYTNFSDLYVENGDFLRINNLTIGYDLTKAAKNLQIEKLRVYASGLNLYTFTNYSGMDPEIGYGISSNNYSFSSGVDLGYYPRPRTFLVGLNVIF</sequence>
<proteinExistence type="inferred from homology"/>
<evidence type="ECO:0000259" key="8">
    <source>
        <dbReference type="Pfam" id="PF07715"/>
    </source>
</evidence>
<dbReference type="Pfam" id="PF13715">
    <property type="entry name" value="CarbopepD_reg_2"/>
    <property type="match status" value="1"/>
</dbReference>
<keyword evidence="3 7" id="KW-1134">Transmembrane beta strand</keyword>
<protein>
    <submittedName>
        <fullName evidence="9">SusC/RagA family TonB-linked outer membrane protein</fullName>
    </submittedName>
</protein>
<keyword evidence="6 7" id="KW-0998">Cell outer membrane</keyword>
<keyword evidence="10" id="KW-1185">Reference proteome</keyword>
<dbReference type="InterPro" id="IPR039426">
    <property type="entry name" value="TonB-dep_rcpt-like"/>
</dbReference>
<dbReference type="Gene3D" id="2.60.40.1120">
    <property type="entry name" value="Carboxypeptidase-like, regulatory domain"/>
    <property type="match status" value="1"/>
</dbReference>
<dbReference type="SUPFAM" id="SSF56935">
    <property type="entry name" value="Porins"/>
    <property type="match status" value="1"/>
</dbReference>
<dbReference type="InterPro" id="IPR036942">
    <property type="entry name" value="Beta-barrel_TonB_sf"/>
</dbReference>
<keyword evidence="4 7" id="KW-0812">Transmembrane</keyword>
<dbReference type="Pfam" id="PF07715">
    <property type="entry name" value="Plug"/>
    <property type="match status" value="1"/>
</dbReference>
<evidence type="ECO:0000313" key="10">
    <source>
        <dbReference type="Proteomes" id="UP000636010"/>
    </source>
</evidence>
<evidence type="ECO:0000256" key="5">
    <source>
        <dbReference type="ARBA" id="ARBA00023136"/>
    </source>
</evidence>
<evidence type="ECO:0000256" key="7">
    <source>
        <dbReference type="PROSITE-ProRule" id="PRU01360"/>
    </source>
</evidence>
<dbReference type="InterPro" id="IPR008969">
    <property type="entry name" value="CarboxyPept-like_regulatory"/>
</dbReference>
<dbReference type="InterPro" id="IPR012910">
    <property type="entry name" value="Plug_dom"/>
</dbReference>
<organism evidence="9 10">
    <name type="scientific">Marivirga lumbricoides</name>
    <dbReference type="NCBI Taxonomy" id="1046115"/>
    <lineage>
        <taxon>Bacteria</taxon>
        <taxon>Pseudomonadati</taxon>
        <taxon>Bacteroidota</taxon>
        <taxon>Cytophagia</taxon>
        <taxon>Cytophagales</taxon>
        <taxon>Marivirgaceae</taxon>
        <taxon>Marivirga</taxon>
    </lineage>
</organism>
<feature type="domain" description="TonB-dependent receptor plug" evidence="8">
    <location>
        <begin position="100"/>
        <end position="201"/>
    </location>
</feature>
<evidence type="ECO:0000256" key="2">
    <source>
        <dbReference type="ARBA" id="ARBA00022448"/>
    </source>
</evidence>
<evidence type="ECO:0000313" key="9">
    <source>
        <dbReference type="EMBL" id="GGC20085.1"/>
    </source>
</evidence>
<dbReference type="Gene3D" id="2.40.170.20">
    <property type="entry name" value="TonB-dependent receptor, beta-barrel domain"/>
    <property type="match status" value="1"/>
</dbReference>
<dbReference type="InterPro" id="IPR037066">
    <property type="entry name" value="Plug_dom_sf"/>
</dbReference>
<dbReference type="PROSITE" id="PS52016">
    <property type="entry name" value="TONB_DEPENDENT_REC_3"/>
    <property type="match status" value="1"/>
</dbReference>
<dbReference type="InterPro" id="IPR023996">
    <property type="entry name" value="TonB-dep_OMP_SusC/RagA"/>
</dbReference>
<evidence type="ECO:0000256" key="3">
    <source>
        <dbReference type="ARBA" id="ARBA00022452"/>
    </source>
</evidence>
<dbReference type="Proteomes" id="UP000636010">
    <property type="component" value="Unassembled WGS sequence"/>
</dbReference>
<comment type="subcellular location">
    <subcellularLocation>
        <location evidence="1 7">Cell outer membrane</location>
        <topology evidence="1 7">Multi-pass membrane protein</topology>
    </subcellularLocation>
</comment>
<name>A0ABQ1L6B6_9BACT</name>
<gene>
    <name evidence="9" type="ORF">GCM10011506_01470</name>
</gene>
<dbReference type="InterPro" id="IPR023997">
    <property type="entry name" value="TonB-dep_OMP_SusC/RagA_CS"/>
</dbReference>
<keyword evidence="2 7" id="KW-0813">Transport</keyword>
<comment type="similarity">
    <text evidence="7">Belongs to the TonB-dependent receptor family.</text>
</comment>
<comment type="caution">
    <text evidence="9">The sequence shown here is derived from an EMBL/GenBank/DDBJ whole genome shotgun (WGS) entry which is preliminary data.</text>
</comment>
<dbReference type="SUPFAM" id="SSF49464">
    <property type="entry name" value="Carboxypeptidase regulatory domain-like"/>
    <property type="match status" value="1"/>
</dbReference>
<dbReference type="Gene3D" id="2.170.130.10">
    <property type="entry name" value="TonB-dependent receptor, plug domain"/>
    <property type="match status" value="1"/>
</dbReference>
<keyword evidence="5 7" id="KW-0472">Membrane</keyword>
<dbReference type="EMBL" id="BMEC01000001">
    <property type="protein sequence ID" value="GGC20085.1"/>
    <property type="molecule type" value="Genomic_DNA"/>
</dbReference>
<dbReference type="NCBIfam" id="TIGR04057">
    <property type="entry name" value="SusC_RagA_signa"/>
    <property type="match status" value="1"/>
</dbReference>
<reference evidence="10" key="1">
    <citation type="journal article" date="2019" name="Int. J. Syst. Evol. Microbiol.">
        <title>The Global Catalogue of Microorganisms (GCM) 10K type strain sequencing project: providing services to taxonomists for standard genome sequencing and annotation.</title>
        <authorList>
            <consortium name="The Broad Institute Genomics Platform"/>
            <consortium name="The Broad Institute Genome Sequencing Center for Infectious Disease"/>
            <person name="Wu L."/>
            <person name="Ma J."/>
        </authorList>
    </citation>
    <scope>NUCLEOTIDE SEQUENCE [LARGE SCALE GENOMIC DNA]</scope>
    <source>
        <strain evidence="10">CGMCC 1.10832</strain>
    </source>
</reference>
<accession>A0ABQ1L6B6</accession>
<evidence type="ECO:0000256" key="4">
    <source>
        <dbReference type="ARBA" id="ARBA00022692"/>
    </source>
</evidence>